<keyword evidence="2 4" id="KW-0012">Acyltransferase</keyword>
<dbReference type="InterPro" id="IPR002123">
    <property type="entry name" value="Plipid/glycerol_acylTrfase"/>
</dbReference>
<comment type="caution">
    <text evidence="4">The sequence shown here is derived from an EMBL/GenBank/DDBJ whole genome shotgun (WGS) entry which is preliminary data.</text>
</comment>
<accession>A0ABW3D4Y3</accession>
<dbReference type="SUPFAM" id="SSF69593">
    <property type="entry name" value="Glycerol-3-phosphate (1)-acyltransferase"/>
    <property type="match status" value="1"/>
</dbReference>
<keyword evidence="5" id="KW-1185">Reference proteome</keyword>
<dbReference type="SMART" id="SM00563">
    <property type="entry name" value="PlsC"/>
    <property type="match status" value="1"/>
</dbReference>
<protein>
    <submittedName>
        <fullName evidence="4">Lysophospholipid acyltransferase family protein</fullName>
    </submittedName>
</protein>
<dbReference type="PANTHER" id="PTHR10434:SF11">
    <property type="entry name" value="1-ACYL-SN-GLYCEROL-3-PHOSPHATE ACYLTRANSFERASE"/>
    <property type="match status" value="1"/>
</dbReference>
<gene>
    <name evidence="4" type="ORF">ACFQ03_01175</name>
</gene>
<name>A0ABW3D4Y3_9BACL</name>
<dbReference type="GO" id="GO:0016746">
    <property type="term" value="F:acyltransferase activity"/>
    <property type="evidence" value="ECO:0007669"/>
    <property type="project" value="UniProtKB-KW"/>
</dbReference>
<evidence type="ECO:0000259" key="3">
    <source>
        <dbReference type="SMART" id="SM00563"/>
    </source>
</evidence>
<dbReference type="Pfam" id="PF01553">
    <property type="entry name" value="Acyltransferase"/>
    <property type="match status" value="1"/>
</dbReference>
<sequence length="196" mass="21189">MLYRVCRALLRGIFAVLYRLEAKGLENIPESGPVILCANHISNFDPPVVGIPVNRKVHYMAKQELFNIPGFGWLIHKLGAFPVKRGGVSKESIRLSIQLLKDGNVLGIFPEGTRKNAGGMGKKGAAMLAIKAQATVIPVGIVGSYAPFSKMIVLYGAPVDLTEFAEGGSEDLEKATEKIMTTIRAMIADHKNSAKN</sequence>
<dbReference type="EMBL" id="JBHTIU010000003">
    <property type="protein sequence ID" value="MFD0867759.1"/>
    <property type="molecule type" value="Genomic_DNA"/>
</dbReference>
<feature type="domain" description="Phospholipid/glycerol acyltransferase" evidence="3">
    <location>
        <begin position="34"/>
        <end position="144"/>
    </location>
</feature>
<evidence type="ECO:0000256" key="2">
    <source>
        <dbReference type="ARBA" id="ARBA00023315"/>
    </source>
</evidence>
<organism evidence="4 5">
    <name type="scientific">Paenibacillus residui</name>
    <dbReference type="NCBI Taxonomy" id="629724"/>
    <lineage>
        <taxon>Bacteria</taxon>
        <taxon>Bacillati</taxon>
        <taxon>Bacillota</taxon>
        <taxon>Bacilli</taxon>
        <taxon>Bacillales</taxon>
        <taxon>Paenibacillaceae</taxon>
        <taxon>Paenibacillus</taxon>
    </lineage>
</organism>
<dbReference type="RefSeq" id="WP_144933336.1">
    <property type="nucleotide sequence ID" value="NZ_JBHTIU010000003.1"/>
</dbReference>
<keyword evidence="1" id="KW-0808">Transferase</keyword>
<dbReference type="Proteomes" id="UP001597120">
    <property type="component" value="Unassembled WGS sequence"/>
</dbReference>
<evidence type="ECO:0000256" key="1">
    <source>
        <dbReference type="ARBA" id="ARBA00022679"/>
    </source>
</evidence>
<dbReference type="CDD" id="cd07989">
    <property type="entry name" value="LPLAT_AGPAT-like"/>
    <property type="match status" value="1"/>
</dbReference>
<proteinExistence type="predicted"/>
<evidence type="ECO:0000313" key="5">
    <source>
        <dbReference type="Proteomes" id="UP001597120"/>
    </source>
</evidence>
<dbReference type="PANTHER" id="PTHR10434">
    <property type="entry name" value="1-ACYL-SN-GLYCEROL-3-PHOSPHATE ACYLTRANSFERASE"/>
    <property type="match status" value="1"/>
</dbReference>
<evidence type="ECO:0000313" key="4">
    <source>
        <dbReference type="EMBL" id="MFD0867759.1"/>
    </source>
</evidence>
<reference evidence="5" key="1">
    <citation type="journal article" date="2019" name="Int. J. Syst. Evol. Microbiol.">
        <title>The Global Catalogue of Microorganisms (GCM) 10K type strain sequencing project: providing services to taxonomists for standard genome sequencing and annotation.</title>
        <authorList>
            <consortium name="The Broad Institute Genomics Platform"/>
            <consortium name="The Broad Institute Genome Sequencing Center for Infectious Disease"/>
            <person name="Wu L."/>
            <person name="Ma J."/>
        </authorList>
    </citation>
    <scope>NUCLEOTIDE SEQUENCE [LARGE SCALE GENOMIC DNA]</scope>
    <source>
        <strain evidence="5">CCUG 57263</strain>
    </source>
</reference>